<reference evidence="2 3" key="2">
    <citation type="submission" date="2016-12" db="EMBL/GenBank/DDBJ databases">
        <title>Draft Genome Sequence of Cystobacter ferrugineus Strain Cbfe23.</title>
        <authorList>
            <person name="Akbar S."/>
            <person name="Dowd S.E."/>
            <person name="Stevens D.C."/>
        </authorList>
    </citation>
    <scope>NUCLEOTIDE SEQUENCE [LARGE SCALE GENOMIC DNA]</scope>
    <source>
        <strain evidence="2 3">Cbfe23</strain>
    </source>
</reference>
<dbReference type="Pfam" id="PF00903">
    <property type="entry name" value="Glyoxalase"/>
    <property type="match status" value="1"/>
</dbReference>
<keyword evidence="2" id="KW-0560">Oxidoreductase</keyword>
<comment type="caution">
    <text evidence="2">The sequence shown here is derived from an EMBL/GenBank/DDBJ whole genome shotgun (WGS) entry which is preliminary data.</text>
</comment>
<dbReference type="RefSeq" id="WP_071903301.1">
    <property type="nucleotide sequence ID" value="NZ_MPIN01000013.1"/>
</dbReference>
<dbReference type="STRING" id="83449.BON30_37365"/>
<dbReference type="PANTHER" id="PTHR36503:SF2">
    <property type="entry name" value="BLR2408 PROTEIN"/>
    <property type="match status" value="1"/>
</dbReference>
<protein>
    <submittedName>
        <fullName evidence="2">Extradiol dioxygenase</fullName>
    </submittedName>
</protein>
<dbReference type="AlphaFoldDB" id="A0A1L9B0D5"/>
<feature type="domain" description="VOC" evidence="1">
    <location>
        <begin position="8"/>
        <end position="132"/>
    </location>
</feature>
<dbReference type="OrthoDB" id="4265398at2"/>
<dbReference type="InterPro" id="IPR004360">
    <property type="entry name" value="Glyas_Fos-R_dOase_dom"/>
</dbReference>
<dbReference type="Proteomes" id="UP000182229">
    <property type="component" value="Unassembled WGS sequence"/>
</dbReference>
<accession>A0A1L9B0D5</accession>
<sequence length="141" mass="16052">MTTNRSPRMIFVNLSVRDLKRSMEFFSRLGFEFNPQFTDDKAACMIISEQAFVMLLAEPFFKTFTKNQICDTSAQTEGLFALSCSSRAEVDQMVKNAIAAGGKHAMDPQDHGFMYGWSFYDLDGHHWEVMWMDPKAAAGQQ</sequence>
<gene>
    <name evidence="2" type="ORF">BON30_37365</name>
</gene>
<dbReference type="PANTHER" id="PTHR36503">
    <property type="entry name" value="BLR2520 PROTEIN"/>
    <property type="match status" value="1"/>
</dbReference>
<name>A0A1L9B0D5_9BACT</name>
<reference evidence="3" key="1">
    <citation type="submission" date="2016-11" db="EMBL/GenBank/DDBJ databases">
        <authorList>
            <person name="Shukria A."/>
            <person name="Stevens D.C."/>
        </authorList>
    </citation>
    <scope>NUCLEOTIDE SEQUENCE [LARGE SCALE GENOMIC DNA]</scope>
    <source>
        <strain evidence="3">Cbfe23</strain>
    </source>
</reference>
<dbReference type="InterPro" id="IPR029068">
    <property type="entry name" value="Glyas_Bleomycin-R_OHBP_Dase"/>
</dbReference>
<dbReference type="GO" id="GO:0051213">
    <property type="term" value="F:dioxygenase activity"/>
    <property type="evidence" value="ECO:0007669"/>
    <property type="project" value="UniProtKB-KW"/>
</dbReference>
<dbReference type="Gene3D" id="3.10.180.10">
    <property type="entry name" value="2,3-Dihydroxybiphenyl 1,2-Dioxygenase, domain 1"/>
    <property type="match status" value="1"/>
</dbReference>
<dbReference type="SUPFAM" id="SSF54593">
    <property type="entry name" value="Glyoxalase/Bleomycin resistance protein/Dihydroxybiphenyl dioxygenase"/>
    <property type="match status" value="1"/>
</dbReference>
<evidence type="ECO:0000313" key="3">
    <source>
        <dbReference type="Proteomes" id="UP000182229"/>
    </source>
</evidence>
<evidence type="ECO:0000259" key="1">
    <source>
        <dbReference type="PROSITE" id="PS51819"/>
    </source>
</evidence>
<dbReference type="PROSITE" id="PS51819">
    <property type="entry name" value="VOC"/>
    <property type="match status" value="1"/>
</dbReference>
<dbReference type="EMBL" id="MPIN01000013">
    <property type="protein sequence ID" value="OJH35728.1"/>
    <property type="molecule type" value="Genomic_DNA"/>
</dbReference>
<evidence type="ECO:0000313" key="2">
    <source>
        <dbReference type="EMBL" id="OJH35728.1"/>
    </source>
</evidence>
<keyword evidence="2" id="KW-0223">Dioxygenase</keyword>
<dbReference type="InterPro" id="IPR037523">
    <property type="entry name" value="VOC_core"/>
</dbReference>
<organism evidence="2 3">
    <name type="scientific">Cystobacter ferrugineus</name>
    <dbReference type="NCBI Taxonomy" id="83449"/>
    <lineage>
        <taxon>Bacteria</taxon>
        <taxon>Pseudomonadati</taxon>
        <taxon>Myxococcota</taxon>
        <taxon>Myxococcia</taxon>
        <taxon>Myxococcales</taxon>
        <taxon>Cystobacterineae</taxon>
        <taxon>Archangiaceae</taxon>
        <taxon>Cystobacter</taxon>
    </lineage>
</organism>
<keyword evidence="3" id="KW-1185">Reference proteome</keyword>
<proteinExistence type="predicted"/>